<feature type="compositionally biased region" description="Basic and acidic residues" evidence="1">
    <location>
        <begin position="495"/>
        <end position="504"/>
    </location>
</feature>
<dbReference type="Proteomes" id="UP000307440">
    <property type="component" value="Unassembled WGS sequence"/>
</dbReference>
<evidence type="ECO:0000313" key="3">
    <source>
        <dbReference type="Proteomes" id="UP000307440"/>
    </source>
</evidence>
<proteinExistence type="predicted"/>
<sequence>MSDEVKQETVSNPSTSPPPTTPKPSPANPLKRKEPPSDDAETKHKPGSTPGPSDNGDVHEEYNNGHIVCPKCRLNVSIHDESGGFTVKLWETHRAACCPPPSSSRERKTDAAATVVYTPENNADSLTHPPAKRRRAKRTEDERIDYLRADPYVAQFEPYRVLCASCDKWIRLRPNSTYCSIPWDAHRKSCLAKKINNKNAYALEERNNLFSQDPDIRKFDAERLLCGRCDQWLCVSADDHLLAVQKWLHHRASCTKNNPAGPSSRSMAKEIPRAPPPSGTQIAALNSGSGGSNLLQHRSAASAHASPKPISNGTTPAHTLQQQHQQRIQQHQQQQQQQQQLQQQQQQQQQRYAHSASGSPPFHDLNANSFAPIHESRRRNAEQRADALRKDHLIGEVEPNRVFCKLCQKWVQLRQDSSFCAYPWQQHRNKCVARHQRRAQKMDEIVRLKARRAQADPQTVPEDEDELLSDSSNSSDSEDDSASVQIIENPSNGVDSRRPAKRSLDPLSSHSGYSSGRVLTHHQRPSTSNGHMHSQGPAPSSSSAAYRDSYGRRPPPDQYYSKVRTLPRGYQTAESPHGLDPRHGGSRRSSEVLRSGREVHGGGSGGSSRPPTASSSASVANGGPLANGNGGYTQVMRRVRNWEEDVSGHGIDEDEDVDADADSVEAYGEEDVPVVYSSRIGYQAVAAGGRRALAPPAHISQSYSGSQVRRGMAELDSPAGRRQFVANSIEHLMHTTYESTDDMTISALLGYLNAAMPIDKHEDFDTAEVVKCVSWLKEKGQVVFQGDVIRLLDA</sequence>
<evidence type="ECO:0000313" key="2">
    <source>
        <dbReference type="EMBL" id="TFK21655.1"/>
    </source>
</evidence>
<feature type="compositionally biased region" description="Low complexity" evidence="1">
    <location>
        <begin position="607"/>
        <end position="627"/>
    </location>
</feature>
<gene>
    <name evidence="2" type="ORF">FA15DRAFT_69738</name>
</gene>
<feature type="compositionally biased region" description="Low complexity" evidence="1">
    <location>
        <begin position="320"/>
        <end position="351"/>
    </location>
</feature>
<dbReference type="EMBL" id="ML210261">
    <property type="protein sequence ID" value="TFK21655.1"/>
    <property type="molecule type" value="Genomic_DNA"/>
</dbReference>
<protein>
    <submittedName>
        <fullName evidence="2">Uncharacterized protein</fullName>
    </submittedName>
</protein>
<feature type="region of interest" description="Disordered" evidence="1">
    <location>
        <begin position="450"/>
        <end position="631"/>
    </location>
</feature>
<dbReference type="AlphaFoldDB" id="A0A5C3KNN8"/>
<feature type="compositionally biased region" description="Polar residues" evidence="1">
    <location>
        <begin position="482"/>
        <end position="494"/>
    </location>
</feature>
<reference evidence="2 3" key="1">
    <citation type="journal article" date="2019" name="Nat. Ecol. Evol.">
        <title>Megaphylogeny resolves global patterns of mushroom evolution.</title>
        <authorList>
            <person name="Varga T."/>
            <person name="Krizsan K."/>
            <person name="Foldi C."/>
            <person name="Dima B."/>
            <person name="Sanchez-Garcia M."/>
            <person name="Sanchez-Ramirez S."/>
            <person name="Szollosi G.J."/>
            <person name="Szarkandi J.G."/>
            <person name="Papp V."/>
            <person name="Albert L."/>
            <person name="Andreopoulos W."/>
            <person name="Angelini C."/>
            <person name="Antonin V."/>
            <person name="Barry K.W."/>
            <person name="Bougher N.L."/>
            <person name="Buchanan P."/>
            <person name="Buyck B."/>
            <person name="Bense V."/>
            <person name="Catcheside P."/>
            <person name="Chovatia M."/>
            <person name="Cooper J."/>
            <person name="Damon W."/>
            <person name="Desjardin D."/>
            <person name="Finy P."/>
            <person name="Geml J."/>
            <person name="Haridas S."/>
            <person name="Hughes K."/>
            <person name="Justo A."/>
            <person name="Karasinski D."/>
            <person name="Kautmanova I."/>
            <person name="Kiss B."/>
            <person name="Kocsube S."/>
            <person name="Kotiranta H."/>
            <person name="LaButti K.M."/>
            <person name="Lechner B.E."/>
            <person name="Liimatainen K."/>
            <person name="Lipzen A."/>
            <person name="Lukacs Z."/>
            <person name="Mihaltcheva S."/>
            <person name="Morgado L.N."/>
            <person name="Niskanen T."/>
            <person name="Noordeloos M.E."/>
            <person name="Ohm R.A."/>
            <person name="Ortiz-Santana B."/>
            <person name="Ovrebo C."/>
            <person name="Racz N."/>
            <person name="Riley R."/>
            <person name="Savchenko A."/>
            <person name="Shiryaev A."/>
            <person name="Soop K."/>
            <person name="Spirin V."/>
            <person name="Szebenyi C."/>
            <person name="Tomsovsky M."/>
            <person name="Tulloss R.E."/>
            <person name="Uehling J."/>
            <person name="Grigoriev I.V."/>
            <person name="Vagvolgyi C."/>
            <person name="Papp T."/>
            <person name="Martin F.M."/>
            <person name="Miettinen O."/>
            <person name="Hibbett D.S."/>
            <person name="Nagy L.G."/>
        </authorList>
    </citation>
    <scope>NUCLEOTIDE SEQUENCE [LARGE SCALE GENOMIC DNA]</scope>
    <source>
        <strain evidence="2 3">CBS 121175</strain>
    </source>
</reference>
<keyword evidence="3" id="KW-1185">Reference proteome</keyword>
<organism evidence="2 3">
    <name type="scientific">Coprinopsis marcescibilis</name>
    <name type="common">Agaric fungus</name>
    <name type="synonym">Psathyrella marcescibilis</name>
    <dbReference type="NCBI Taxonomy" id="230819"/>
    <lineage>
        <taxon>Eukaryota</taxon>
        <taxon>Fungi</taxon>
        <taxon>Dikarya</taxon>
        <taxon>Basidiomycota</taxon>
        <taxon>Agaricomycotina</taxon>
        <taxon>Agaricomycetes</taxon>
        <taxon>Agaricomycetidae</taxon>
        <taxon>Agaricales</taxon>
        <taxon>Agaricineae</taxon>
        <taxon>Psathyrellaceae</taxon>
        <taxon>Coprinopsis</taxon>
    </lineage>
</organism>
<accession>A0A5C3KNN8</accession>
<feature type="compositionally biased region" description="Pro residues" evidence="1">
    <location>
        <begin position="15"/>
        <end position="27"/>
    </location>
</feature>
<feature type="region of interest" description="Disordered" evidence="1">
    <location>
        <begin position="254"/>
        <end position="368"/>
    </location>
</feature>
<feature type="compositionally biased region" description="Polar residues" evidence="1">
    <location>
        <begin position="279"/>
        <end position="296"/>
    </location>
</feature>
<feature type="compositionally biased region" description="Polar residues" evidence="1">
    <location>
        <begin position="254"/>
        <end position="266"/>
    </location>
</feature>
<feature type="compositionally biased region" description="Basic and acidic residues" evidence="1">
    <location>
        <begin position="577"/>
        <end position="600"/>
    </location>
</feature>
<feature type="compositionally biased region" description="Basic and acidic residues" evidence="1">
    <location>
        <begin position="31"/>
        <end position="44"/>
    </location>
</feature>
<name>A0A5C3KNN8_COPMA</name>
<dbReference type="STRING" id="230819.A0A5C3KNN8"/>
<feature type="compositionally biased region" description="Polar residues" evidence="1">
    <location>
        <begin position="309"/>
        <end position="319"/>
    </location>
</feature>
<feature type="region of interest" description="Disordered" evidence="1">
    <location>
        <begin position="1"/>
        <end position="62"/>
    </location>
</feature>
<dbReference type="OrthoDB" id="3270344at2759"/>
<evidence type="ECO:0000256" key="1">
    <source>
        <dbReference type="SAM" id="MobiDB-lite"/>
    </source>
</evidence>